<evidence type="ECO:0000256" key="2">
    <source>
        <dbReference type="ARBA" id="ARBA00022723"/>
    </source>
</evidence>
<feature type="domain" description="Radical SAM core" evidence="5">
    <location>
        <begin position="10"/>
        <end position="257"/>
    </location>
</feature>
<evidence type="ECO:0000313" key="6">
    <source>
        <dbReference type="EMBL" id="MFC5007710.1"/>
    </source>
</evidence>
<dbReference type="InterPro" id="IPR013785">
    <property type="entry name" value="Aldolase_TIM"/>
</dbReference>
<keyword evidence="1" id="KW-0949">S-adenosyl-L-methionine</keyword>
<protein>
    <submittedName>
        <fullName evidence="6">FxsB family cyclophane-forming radical SAM/SPASM peptide maturase</fullName>
    </submittedName>
</protein>
<keyword evidence="3" id="KW-0408">Iron</keyword>
<dbReference type="PROSITE" id="PS51918">
    <property type="entry name" value="RADICAL_SAM"/>
    <property type="match status" value="1"/>
</dbReference>
<keyword evidence="4" id="KW-0411">Iron-sulfur</keyword>
<dbReference type="Gene3D" id="3.20.20.70">
    <property type="entry name" value="Aldolase class I"/>
    <property type="match status" value="1"/>
</dbReference>
<dbReference type="RefSeq" id="WP_380128349.1">
    <property type="nucleotide sequence ID" value="NZ_JBHSIU010000130.1"/>
</dbReference>
<dbReference type="Proteomes" id="UP001595912">
    <property type="component" value="Unassembled WGS sequence"/>
</dbReference>
<dbReference type="NCBIfam" id="TIGR04269">
    <property type="entry name" value="SAM_SPASM_FxsB"/>
    <property type="match status" value="1"/>
</dbReference>
<dbReference type="Pfam" id="PF04055">
    <property type="entry name" value="Radical_SAM"/>
    <property type="match status" value="1"/>
</dbReference>
<reference evidence="7" key="1">
    <citation type="journal article" date="2019" name="Int. J. Syst. Evol. Microbiol.">
        <title>The Global Catalogue of Microorganisms (GCM) 10K type strain sequencing project: providing services to taxonomists for standard genome sequencing and annotation.</title>
        <authorList>
            <consortium name="The Broad Institute Genomics Platform"/>
            <consortium name="The Broad Institute Genome Sequencing Center for Infectious Disease"/>
            <person name="Wu L."/>
            <person name="Ma J."/>
        </authorList>
    </citation>
    <scope>NUCLEOTIDE SEQUENCE [LARGE SCALE GENOMIC DNA]</scope>
    <source>
        <strain evidence="7">CGMCC 4.7152</strain>
    </source>
</reference>
<evidence type="ECO:0000256" key="1">
    <source>
        <dbReference type="ARBA" id="ARBA00022691"/>
    </source>
</evidence>
<keyword evidence="7" id="KW-1185">Reference proteome</keyword>
<sequence length="792" mass="84883">MTDAGPPDERWPISQYVLKVHSRCDLACDHCYVYEHADQGWRRQPTTMAPRTMHAAADRIAEHAAAHRLTTVTVVLHGGEPLLLGPQRLDELVTILRNRIDPVTRLDLRMQSNGVRLSEAFCDLLVKHDIRLGVSLDGDAVANDRHRRYANGSSSHAKVLAGLALLRRPEYRDQYAGLLCTVDVANDPAAVYAALRAEAPPRLDLLLPHATWEQPPPGSGPGVTPYADWLLAVHDRWTADGRPMSIRMFESIRSTGEGGPSGSEWLGLDRADLLVVETDGTWEQVDSLKTAFDGAAGTGRDVFTDAVDAVAGLPDVVRRQVGLDALAAQCRACPVVRQCGGGLFAHRYRAANGFDNPSAYCADLKELIVSLNDREAVSPAGAAAASERHARDGRTDEHLPAGLIERIGSGRTDADAVAFLADTQLALTRALIVAVAGGGSATAAGGWDLLTRVDQEAPGAVDATLTHPYLRVWAVDALHRRSLDTASSGYLACVAAAAAVRAGVRTHLDVPIRDGTVHLPTLGTLVLDGPAAGIARLDLDPDGCTLIHRGATTRVPFGDPAEEPGAAPAGARWLPNRRVGTDPGEVLLEDLDPHRDCHDWKAAERLAPGPAREWAAALRETWQVLRRDAPGHADAVAAGLRAVVPLVEDPTGLLRSSTARQAFGAVAVARADVDAMAVMVVHEFQHNILGALLDVCDLFDPRHGARLTVGWRADPRPVEGALQGTYAHLAVTQMWLRRAERPGADAATRRHYEQYRAWTADAAAALAGSGALTPSGERFVAHLAETVQGWPR</sequence>
<evidence type="ECO:0000256" key="3">
    <source>
        <dbReference type="ARBA" id="ARBA00023004"/>
    </source>
</evidence>
<dbReference type="SFLD" id="SFLDG01067">
    <property type="entry name" value="SPASM/twitch_domain_containing"/>
    <property type="match status" value="1"/>
</dbReference>
<dbReference type="EMBL" id="JBHSIU010000130">
    <property type="protein sequence ID" value="MFC5007710.1"/>
    <property type="molecule type" value="Genomic_DNA"/>
</dbReference>
<dbReference type="CDD" id="cd01335">
    <property type="entry name" value="Radical_SAM"/>
    <property type="match status" value="1"/>
</dbReference>
<organism evidence="6 7">
    <name type="scientific">Dactylosporangium cerinum</name>
    <dbReference type="NCBI Taxonomy" id="1434730"/>
    <lineage>
        <taxon>Bacteria</taxon>
        <taxon>Bacillati</taxon>
        <taxon>Actinomycetota</taxon>
        <taxon>Actinomycetes</taxon>
        <taxon>Micromonosporales</taxon>
        <taxon>Micromonosporaceae</taxon>
        <taxon>Dactylosporangium</taxon>
    </lineage>
</organism>
<name>A0ABV9WG42_9ACTN</name>
<dbReference type="InterPro" id="IPR026335">
    <property type="entry name" value="rSAM_SPASM_FxsB"/>
</dbReference>
<dbReference type="PANTHER" id="PTHR43273">
    <property type="entry name" value="ANAEROBIC SULFATASE-MATURATING ENZYME HOMOLOG ASLB-RELATED"/>
    <property type="match status" value="1"/>
</dbReference>
<dbReference type="SFLD" id="SFLDS00029">
    <property type="entry name" value="Radical_SAM"/>
    <property type="match status" value="1"/>
</dbReference>
<evidence type="ECO:0000259" key="5">
    <source>
        <dbReference type="PROSITE" id="PS51918"/>
    </source>
</evidence>
<evidence type="ECO:0000256" key="4">
    <source>
        <dbReference type="ARBA" id="ARBA00023014"/>
    </source>
</evidence>
<dbReference type="SUPFAM" id="SSF102114">
    <property type="entry name" value="Radical SAM enzymes"/>
    <property type="match status" value="1"/>
</dbReference>
<gene>
    <name evidence="6" type="ORF">ACFPIJ_59125</name>
</gene>
<keyword evidence="2" id="KW-0479">Metal-binding</keyword>
<dbReference type="SFLD" id="SFLDG01386">
    <property type="entry name" value="main_SPASM_domain-containing"/>
    <property type="match status" value="1"/>
</dbReference>
<dbReference type="PANTHER" id="PTHR43273:SF8">
    <property type="entry name" value="RADICAL SAM DOMAIN PROTEIN"/>
    <property type="match status" value="1"/>
</dbReference>
<dbReference type="InterPro" id="IPR023867">
    <property type="entry name" value="Sulphatase_maturase_rSAM"/>
</dbReference>
<evidence type="ECO:0000313" key="7">
    <source>
        <dbReference type="Proteomes" id="UP001595912"/>
    </source>
</evidence>
<dbReference type="InterPro" id="IPR026337">
    <property type="entry name" value="AKG_HExxH"/>
</dbReference>
<dbReference type="NCBIfam" id="TIGR04267">
    <property type="entry name" value="mod_HExxH"/>
    <property type="match status" value="1"/>
</dbReference>
<dbReference type="SFLD" id="SFLDG01072">
    <property type="entry name" value="dehydrogenase_like"/>
    <property type="match status" value="1"/>
</dbReference>
<dbReference type="InterPro" id="IPR058240">
    <property type="entry name" value="rSAM_sf"/>
</dbReference>
<comment type="caution">
    <text evidence="6">The sequence shown here is derived from an EMBL/GenBank/DDBJ whole genome shotgun (WGS) entry which is preliminary data.</text>
</comment>
<dbReference type="InterPro" id="IPR007197">
    <property type="entry name" value="rSAM"/>
</dbReference>
<accession>A0ABV9WG42</accession>
<proteinExistence type="predicted"/>